<accession>A0A420DRS9</accession>
<organism evidence="1 2">
    <name type="scientific">Sulfitobacter guttiformis</name>
    <dbReference type="NCBI Taxonomy" id="74349"/>
    <lineage>
        <taxon>Bacteria</taxon>
        <taxon>Pseudomonadati</taxon>
        <taxon>Pseudomonadota</taxon>
        <taxon>Alphaproteobacteria</taxon>
        <taxon>Rhodobacterales</taxon>
        <taxon>Roseobacteraceae</taxon>
        <taxon>Sulfitobacter</taxon>
    </lineage>
</organism>
<sequence>MYEKKLKPGERIDLLRDDLTDTNAWLEDKYPSDHFALMVDYYHHQKFTKEVAYVVILGPAQEKRRAVRAVATRALEAFGWRIMPEGGGDVIDSQPYPTSDLSAHQRLRSIARVKTALNQAKQPN</sequence>
<dbReference type="EMBL" id="RAQK01000001">
    <property type="protein sequence ID" value="RKE96849.1"/>
    <property type="molecule type" value="Genomic_DNA"/>
</dbReference>
<evidence type="ECO:0000313" key="1">
    <source>
        <dbReference type="EMBL" id="RKE96849.1"/>
    </source>
</evidence>
<protein>
    <submittedName>
        <fullName evidence="1">Uncharacterized protein</fullName>
    </submittedName>
</protein>
<evidence type="ECO:0000313" key="2">
    <source>
        <dbReference type="Proteomes" id="UP000284407"/>
    </source>
</evidence>
<dbReference type="AlphaFoldDB" id="A0A420DRS9"/>
<proteinExistence type="predicted"/>
<dbReference type="STRING" id="1443111.Z949_3441"/>
<name>A0A420DRS9_9RHOB</name>
<comment type="caution">
    <text evidence="1">The sequence shown here is derived from an EMBL/GenBank/DDBJ whole genome shotgun (WGS) entry which is preliminary data.</text>
</comment>
<dbReference type="OrthoDB" id="9955358at2"/>
<reference evidence="1 2" key="1">
    <citation type="submission" date="2018-09" db="EMBL/GenBank/DDBJ databases">
        <title>Genomic Encyclopedia of Archaeal and Bacterial Type Strains, Phase II (KMG-II): from individual species to whole genera.</title>
        <authorList>
            <person name="Goeker M."/>
        </authorList>
    </citation>
    <scope>NUCLEOTIDE SEQUENCE [LARGE SCALE GENOMIC DNA]</scope>
    <source>
        <strain evidence="1 2">DSM 11458</strain>
    </source>
</reference>
<gene>
    <name evidence="1" type="ORF">C8N30_1423</name>
</gene>
<dbReference type="RefSeq" id="WP_025063783.1">
    <property type="nucleotide sequence ID" value="NZ_RAQK01000001.1"/>
</dbReference>
<keyword evidence="2" id="KW-1185">Reference proteome</keyword>
<dbReference type="Proteomes" id="UP000284407">
    <property type="component" value="Unassembled WGS sequence"/>
</dbReference>